<dbReference type="GO" id="GO:0008270">
    <property type="term" value="F:zinc ion binding"/>
    <property type="evidence" value="ECO:0007669"/>
    <property type="project" value="UniProtKB-KW"/>
</dbReference>
<feature type="compositionally biased region" description="Basic residues" evidence="2">
    <location>
        <begin position="35"/>
        <end position="45"/>
    </location>
</feature>
<dbReference type="GO" id="GO:0003676">
    <property type="term" value="F:nucleic acid binding"/>
    <property type="evidence" value="ECO:0007669"/>
    <property type="project" value="InterPro"/>
</dbReference>
<feature type="compositionally biased region" description="Basic and acidic residues" evidence="2">
    <location>
        <begin position="435"/>
        <end position="448"/>
    </location>
</feature>
<evidence type="ECO:0000256" key="1">
    <source>
        <dbReference type="PROSITE-ProRule" id="PRU00047"/>
    </source>
</evidence>
<dbReference type="PROSITE" id="PS50158">
    <property type="entry name" value="ZF_CCHC"/>
    <property type="match status" value="1"/>
</dbReference>
<reference evidence="4" key="1">
    <citation type="journal article" date="2021" name="bioRxiv">
        <title>Whole Genome Assembly and Annotation of Northern Wild Rice, Zizania palustris L., Supports a Whole Genome Duplication in the Zizania Genus.</title>
        <authorList>
            <person name="Haas M."/>
            <person name="Kono T."/>
            <person name="Macchietto M."/>
            <person name="Millas R."/>
            <person name="McGilp L."/>
            <person name="Shao M."/>
            <person name="Duquette J."/>
            <person name="Hirsch C.N."/>
            <person name="Kimball J."/>
        </authorList>
    </citation>
    <scope>NUCLEOTIDE SEQUENCE</scope>
    <source>
        <tissue evidence="4">Fresh leaf tissue</tissue>
    </source>
</reference>
<feature type="region of interest" description="Disordered" evidence="2">
    <location>
        <begin position="372"/>
        <end position="401"/>
    </location>
</feature>
<keyword evidence="1" id="KW-0479">Metal-binding</keyword>
<name>A0A8J5T7E8_ZIZPA</name>
<comment type="caution">
    <text evidence="4">The sequence shown here is derived from an EMBL/GenBank/DDBJ whole genome shotgun (WGS) entry which is preliminary data.</text>
</comment>
<dbReference type="AlphaFoldDB" id="A0A8J5T7E8"/>
<evidence type="ECO:0000313" key="5">
    <source>
        <dbReference type="Proteomes" id="UP000729402"/>
    </source>
</evidence>
<feature type="compositionally biased region" description="Basic residues" evidence="2">
    <location>
        <begin position="384"/>
        <end position="401"/>
    </location>
</feature>
<dbReference type="OrthoDB" id="696017at2759"/>
<proteinExistence type="predicted"/>
<evidence type="ECO:0000313" key="4">
    <source>
        <dbReference type="EMBL" id="KAG8076990.1"/>
    </source>
</evidence>
<keyword evidence="1" id="KW-0862">Zinc</keyword>
<feature type="region of interest" description="Disordered" evidence="2">
    <location>
        <begin position="30"/>
        <end position="62"/>
    </location>
</feature>
<keyword evidence="1" id="KW-0863">Zinc-finger</keyword>
<feature type="region of interest" description="Disordered" evidence="2">
    <location>
        <begin position="419"/>
        <end position="463"/>
    </location>
</feature>
<evidence type="ECO:0000259" key="3">
    <source>
        <dbReference type="PROSITE" id="PS50158"/>
    </source>
</evidence>
<keyword evidence="5" id="KW-1185">Reference proteome</keyword>
<accession>A0A8J5T7E8</accession>
<evidence type="ECO:0000256" key="2">
    <source>
        <dbReference type="SAM" id="MobiDB-lite"/>
    </source>
</evidence>
<reference evidence="4" key="2">
    <citation type="submission" date="2021-02" db="EMBL/GenBank/DDBJ databases">
        <authorList>
            <person name="Kimball J.A."/>
            <person name="Haas M.W."/>
            <person name="Macchietto M."/>
            <person name="Kono T."/>
            <person name="Duquette J."/>
            <person name="Shao M."/>
        </authorList>
    </citation>
    <scope>NUCLEOTIDE SEQUENCE</scope>
    <source>
        <tissue evidence="4">Fresh leaf tissue</tissue>
    </source>
</reference>
<organism evidence="4 5">
    <name type="scientific">Zizania palustris</name>
    <name type="common">Northern wild rice</name>
    <dbReference type="NCBI Taxonomy" id="103762"/>
    <lineage>
        <taxon>Eukaryota</taxon>
        <taxon>Viridiplantae</taxon>
        <taxon>Streptophyta</taxon>
        <taxon>Embryophyta</taxon>
        <taxon>Tracheophyta</taxon>
        <taxon>Spermatophyta</taxon>
        <taxon>Magnoliopsida</taxon>
        <taxon>Liliopsida</taxon>
        <taxon>Poales</taxon>
        <taxon>Poaceae</taxon>
        <taxon>BOP clade</taxon>
        <taxon>Oryzoideae</taxon>
        <taxon>Oryzeae</taxon>
        <taxon>Zizaniinae</taxon>
        <taxon>Zizania</taxon>
    </lineage>
</organism>
<protein>
    <recommendedName>
        <fullName evidence="3">CCHC-type domain-containing protein</fullName>
    </recommendedName>
</protein>
<dbReference type="InterPro" id="IPR001878">
    <property type="entry name" value="Znf_CCHC"/>
</dbReference>
<sequence length="463" mass="52227">MPTRHEDEQSTRNSPFCALPLFRVRPPLAVASDHHRPRHRHHRDRKNNPHLGHPSTDVEPRQNTVAVEDPEPLHRLPWPPIVLRRPLASLKSCQPELQRVCSKPVPQASKIPLFDGTDFAYWKVRMEAYLLSQGNAIWEIVDSQYSILDTRTSQTEKDQYNANSKARNIMFIGLSRNQGQAPKHIQSQYQLFVQAPGESINAMFSHFDAIVSNLRSNGTLAYNDHDRAIKLLYALDRSIWEVKISSIEESAGYDTLTCDELFSKLKSTEIAKASLAVHRNSLPQPLALVSSTSRGTAAEPSTSRTCVLADGFALSSLVSVTKEQVDTLDDDELALIARRFTRFHHERRDQRRSGFSGCFECGDTSHIKANCPKIKNRDESERPKYHKKERKPFVKGKHGKVAKRVSKAASRAFVAALSDIDTSSTEESSSEEEESPRKEDKKDKKGRDFTGLCFMADSDHSGD</sequence>
<feature type="domain" description="CCHC-type" evidence="3">
    <location>
        <begin position="358"/>
        <end position="373"/>
    </location>
</feature>
<gene>
    <name evidence="4" type="ORF">GUJ93_ZPchr0006g43193</name>
</gene>
<dbReference type="EMBL" id="JAAALK010000283">
    <property type="protein sequence ID" value="KAG8076990.1"/>
    <property type="molecule type" value="Genomic_DNA"/>
</dbReference>
<dbReference type="Proteomes" id="UP000729402">
    <property type="component" value="Unassembled WGS sequence"/>
</dbReference>